<keyword evidence="2" id="KW-1185">Reference proteome</keyword>
<dbReference type="AlphaFoldDB" id="A0A8K0XK98"/>
<proteinExistence type="predicted"/>
<evidence type="ECO:0000313" key="2">
    <source>
        <dbReference type="Proteomes" id="UP000813824"/>
    </source>
</evidence>
<dbReference type="Proteomes" id="UP000813824">
    <property type="component" value="Unassembled WGS sequence"/>
</dbReference>
<dbReference type="EMBL" id="JAEVFJ010000053">
    <property type="protein sequence ID" value="KAH8080718.1"/>
    <property type="molecule type" value="Genomic_DNA"/>
</dbReference>
<organism evidence="1 2">
    <name type="scientific">Cristinia sonorae</name>
    <dbReference type="NCBI Taxonomy" id="1940300"/>
    <lineage>
        <taxon>Eukaryota</taxon>
        <taxon>Fungi</taxon>
        <taxon>Dikarya</taxon>
        <taxon>Basidiomycota</taxon>
        <taxon>Agaricomycotina</taxon>
        <taxon>Agaricomycetes</taxon>
        <taxon>Agaricomycetidae</taxon>
        <taxon>Agaricales</taxon>
        <taxon>Pleurotineae</taxon>
        <taxon>Stephanosporaceae</taxon>
        <taxon>Cristinia</taxon>
    </lineage>
</organism>
<reference evidence="1" key="1">
    <citation type="journal article" date="2021" name="New Phytol.">
        <title>Evolutionary innovations through gain and loss of genes in the ectomycorrhizal Boletales.</title>
        <authorList>
            <person name="Wu G."/>
            <person name="Miyauchi S."/>
            <person name="Morin E."/>
            <person name="Kuo A."/>
            <person name="Drula E."/>
            <person name="Varga T."/>
            <person name="Kohler A."/>
            <person name="Feng B."/>
            <person name="Cao Y."/>
            <person name="Lipzen A."/>
            <person name="Daum C."/>
            <person name="Hundley H."/>
            <person name="Pangilinan J."/>
            <person name="Johnson J."/>
            <person name="Barry K."/>
            <person name="LaButti K."/>
            <person name="Ng V."/>
            <person name="Ahrendt S."/>
            <person name="Min B."/>
            <person name="Choi I.G."/>
            <person name="Park H."/>
            <person name="Plett J.M."/>
            <person name="Magnuson J."/>
            <person name="Spatafora J.W."/>
            <person name="Nagy L.G."/>
            <person name="Henrissat B."/>
            <person name="Grigoriev I.V."/>
            <person name="Yang Z.L."/>
            <person name="Xu J."/>
            <person name="Martin F.M."/>
        </authorList>
    </citation>
    <scope>NUCLEOTIDE SEQUENCE</scope>
    <source>
        <strain evidence="1">KKN 215</strain>
    </source>
</reference>
<accession>A0A8K0XK98</accession>
<gene>
    <name evidence="1" type="ORF">BXZ70DRAFT_638337</name>
</gene>
<sequence length="211" mass="23100">MSDSCRSRHRNVSSHEEQLKARDARSEILQSSSAAQLSQSRRLLFVFRLIICRRLVLCGSPRHARVRPVGTVTLVAGSPSCTMNGCMSVGCCGPYPSSVQAVCTASDPYLQWSRHSLLHSLYTICKPNLPAYLPFARLAIFHHTVSVVPCQDGCLLGGPTGNFLHQSKSVPSGKEARKVHCMPAHQVHIAKTTYASNLKAFLAFPFLLPLS</sequence>
<name>A0A8K0XK98_9AGAR</name>
<evidence type="ECO:0000313" key="1">
    <source>
        <dbReference type="EMBL" id="KAH8080718.1"/>
    </source>
</evidence>
<protein>
    <submittedName>
        <fullName evidence="1">Uncharacterized protein</fullName>
    </submittedName>
</protein>
<comment type="caution">
    <text evidence="1">The sequence shown here is derived from an EMBL/GenBank/DDBJ whole genome shotgun (WGS) entry which is preliminary data.</text>
</comment>